<dbReference type="EMBL" id="FNSL01000001">
    <property type="protein sequence ID" value="SEB46021.1"/>
    <property type="molecule type" value="Genomic_DNA"/>
</dbReference>
<sequence>MKTGKILTLTTVFSALALAGCQTGMPDGGGQRAARQTGVEGQWMGTDGVAVSTLQGGRFSSRAVETGEVLTEGSYSHRDATTIELSFYSLKSQQQTAATCLLASSDQMNCTLANGTNFVLTRAARVS</sequence>
<proteinExistence type="inferred from homology"/>
<dbReference type="Pfam" id="PF26368">
    <property type="entry name" value="OMP10"/>
    <property type="match status" value="1"/>
</dbReference>
<evidence type="ECO:0000256" key="4">
    <source>
        <dbReference type="ARBA" id="ARBA00023139"/>
    </source>
</evidence>
<dbReference type="PROSITE" id="PS51257">
    <property type="entry name" value="PROKAR_LIPOPROTEIN"/>
    <property type="match status" value="1"/>
</dbReference>
<evidence type="ECO:0008006" key="11">
    <source>
        <dbReference type="Google" id="ProtNLM"/>
    </source>
</evidence>
<protein>
    <recommendedName>
        <fullName evidence="11">Outer membrane lipoprotein</fullName>
    </recommendedName>
</protein>
<evidence type="ECO:0000313" key="10">
    <source>
        <dbReference type="Proteomes" id="UP000199064"/>
    </source>
</evidence>
<dbReference type="RefSeq" id="WP_090327756.1">
    <property type="nucleotide sequence ID" value="NZ_FNSL01000001.1"/>
</dbReference>
<keyword evidence="4" id="KW-0564">Palmitate</keyword>
<feature type="chain" id="PRO_5011719791" description="Outer membrane lipoprotein" evidence="8">
    <location>
        <begin position="20"/>
        <end position="127"/>
    </location>
</feature>
<evidence type="ECO:0000256" key="1">
    <source>
        <dbReference type="ARBA" id="ARBA00004459"/>
    </source>
</evidence>
<dbReference type="Proteomes" id="UP000199064">
    <property type="component" value="Unassembled WGS sequence"/>
</dbReference>
<accession>A0A1H4JI98</accession>
<gene>
    <name evidence="9" type="ORF">SAMN05216452_1405</name>
</gene>
<evidence type="ECO:0000313" key="9">
    <source>
        <dbReference type="EMBL" id="SEB46021.1"/>
    </source>
</evidence>
<comment type="subcellular location">
    <subcellularLocation>
        <location evidence="1">Cell outer membrane</location>
        <topology evidence="1">Lipid-anchor</topology>
    </subcellularLocation>
</comment>
<keyword evidence="2 8" id="KW-0732">Signal</keyword>
<organism evidence="9 10">
    <name type="scientific">Nitratireductor aquibiodomus</name>
    <dbReference type="NCBI Taxonomy" id="204799"/>
    <lineage>
        <taxon>Bacteria</taxon>
        <taxon>Pseudomonadati</taxon>
        <taxon>Pseudomonadota</taxon>
        <taxon>Alphaproteobacteria</taxon>
        <taxon>Hyphomicrobiales</taxon>
        <taxon>Phyllobacteriaceae</taxon>
        <taxon>Nitratireductor</taxon>
    </lineage>
</organism>
<keyword evidence="6" id="KW-0449">Lipoprotein</keyword>
<evidence type="ECO:0000256" key="6">
    <source>
        <dbReference type="ARBA" id="ARBA00023288"/>
    </source>
</evidence>
<evidence type="ECO:0000256" key="5">
    <source>
        <dbReference type="ARBA" id="ARBA00023237"/>
    </source>
</evidence>
<feature type="signal peptide" evidence="8">
    <location>
        <begin position="1"/>
        <end position="19"/>
    </location>
</feature>
<evidence type="ECO:0000256" key="3">
    <source>
        <dbReference type="ARBA" id="ARBA00023136"/>
    </source>
</evidence>
<keyword evidence="10" id="KW-1185">Reference proteome</keyword>
<evidence type="ECO:0000256" key="2">
    <source>
        <dbReference type="ARBA" id="ARBA00022729"/>
    </source>
</evidence>
<name>A0A1H4JI98_9HYPH</name>
<evidence type="ECO:0000256" key="7">
    <source>
        <dbReference type="ARBA" id="ARBA00044505"/>
    </source>
</evidence>
<dbReference type="InterPro" id="IPR049857">
    <property type="entry name" value="Omp10-like"/>
</dbReference>
<reference evidence="10" key="1">
    <citation type="submission" date="2016-10" db="EMBL/GenBank/DDBJ databases">
        <authorList>
            <person name="Varghese N."/>
            <person name="Submissions S."/>
        </authorList>
    </citation>
    <scope>NUCLEOTIDE SEQUENCE [LARGE SCALE GENOMIC DNA]</scope>
    <source>
        <strain evidence="10">ES.061</strain>
    </source>
</reference>
<evidence type="ECO:0000256" key="8">
    <source>
        <dbReference type="SAM" id="SignalP"/>
    </source>
</evidence>
<comment type="similarity">
    <text evidence="7">Belongs to the rhizobiaceae omp10 lipoprotein family.</text>
</comment>
<dbReference type="AlphaFoldDB" id="A0A1H4JI98"/>
<keyword evidence="3" id="KW-0472">Membrane</keyword>
<keyword evidence="5" id="KW-0998">Cell outer membrane</keyword>